<accession>A0ABY1PN05</accession>
<sequence>MTHFGCIRLVFLFTVFCGVSVQAANAGQVDVWFGTITPKSKPGANPNDGQSRGIYHATFDTDNGHLSTPTLAAECDGPGFLTLHPSQDVLYSTGSPTTGDTATGDTATGDQGGDVSAFRINGDKLEWLGSAKSGDGGAAHLSTDREGKVLMSAQYGGGSTSLYQLDEAGEIGGLLDTKSHAELLPDAGSRVVGNRQNSPHAHWTGTSPDNRFVFVPDLGMDKVVIWKLDTAKPSLTHHGFGVCPPGGGPRHMKFSPAGDRIYVLNELALSITAFDYDAQSGTMTRGQTIPILSEETKAKETFNSASEIRVHPSGKFVYAASRGHDSISAFRVDQDGQMSLVEIEPIRGGWPRNFAIDPTGKWIIAAGRDSNTATVFQIDQATGELTFVRQTQMVPKPICVLFGGLN</sequence>
<evidence type="ECO:0000256" key="2">
    <source>
        <dbReference type="ARBA" id="ARBA00022526"/>
    </source>
</evidence>
<feature type="chain" id="PRO_5046445903" evidence="4">
    <location>
        <begin position="24"/>
        <end position="406"/>
    </location>
</feature>
<comment type="caution">
    <text evidence="5">The sequence shown here is derived from an EMBL/GenBank/DDBJ whole genome shotgun (WGS) entry which is preliminary data.</text>
</comment>
<dbReference type="InterPro" id="IPR015943">
    <property type="entry name" value="WD40/YVTN_repeat-like_dom_sf"/>
</dbReference>
<dbReference type="InterPro" id="IPR019405">
    <property type="entry name" value="Lactonase_7-beta_prop"/>
</dbReference>
<keyword evidence="4" id="KW-0732">Signal</keyword>
<evidence type="ECO:0000256" key="1">
    <source>
        <dbReference type="ARBA" id="ARBA00005564"/>
    </source>
</evidence>
<protein>
    <submittedName>
        <fullName evidence="5">6-phosphogluconolactonase</fullName>
    </submittedName>
</protein>
<reference evidence="5 6" key="1">
    <citation type="submission" date="2017-05" db="EMBL/GenBank/DDBJ databases">
        <authorList>
            <person name="Varghese N."/>
            <person name="Submissions S."/>
        </authorList>
    </citation>
    <scope>NUCLEOTIDE SEQUENCE [LARGE SCALE GENOMIC DNA]</scope>
    <source>
        <strain evidence="5 6">DSM 25457</strain>
    </source>
</reference>
<evidence type="ECO:0000256" key="4">
    <source>
        <dbReference type="SAM" id="SignalP"/>
    </source>
</evidence>
<evidence type="ECO:0000313" key="5">
    <source>
        <dbReference type="EMBL" id="SMP37715.1"/>
    </source>
</evidence>
<dbReference type="RefSeq" id="WP_283430292.1">
    <property type="nucleotide sequence ID" value="NZ_FXUG01000001.1"/>
</dbReference>
<feature type="region of interest" description="Disordered" evidence="3">
    <location>
        <begin position="92"/>
        <end position="113"/>
    </location>
</feature>
<dbReference type="SUPFAM" id="SSF51004">
    <property type="entry name" value="C-terminal (heme d1) domain of cytochrome cd1-nitrite reductase"/>
    <property type="match status" value="1"/>
</dbReference>
<dbReference type="Pfam" id="PF10282">
    <property type="entry name" value="Lactonase"/>
    <property type="match status" value="1"/>
</dbReference>
<organism evidence="5 6">
    <name type="scientific">Neorhodopirellula lusitana</name>
    <dbReference type="NCBI Taxonomy" id="445327"/>
    <lineage>
        <taxon>Bacteria</taxon>
        <taxon>Pseudomonadati</taxon>
        <taxon>Planctomycetota</taxon>
        <taxon>Planctomycetia</taxon>
        <taxon>Pirellulales</taxon>
        <taxon>Pirellulaceae</taxon>
        <taxon>Neorhodopirellula</taxon>
    </lineage>
</organism>
<dbReference type="PANTHER" id="PTHR30344">
    <property type="entry name" value="6-PHOSPHOGLUCONOLACTONASE-RELATED"/>
    <property type="match status" value="1"/>
</dbReference>
<comment type="similarity">
    <text evidence="1">Belongs to the cycloisomerase 2 family.</text>
</comment>
<dbReference type="EMBL" id="FXUG01000001">
    <property type="protein sequence ID" value="SMP37715.1"/>
    <property type="molecule type" value="Genomic_DNA"/>
</dbReference>
<dbReference type="PANTHER" id="PTHR30344:SF1">
    <property type="entry name" value="6-PHOSPHOGLUCONOLACTONASE"/>
    <property type="match status" value="1"/>
</dbReference>
<feature type="compositionally biased region" description="Low complexity" evidence="3">
    <location>
        <begin position="92"/>
        <end position="109"/>
    </location>
</feature>
<dbReference type="InterPro" id="IPR011048">
    <property type="entry name" value="Haem_d1_sf"/>
</dbReference>
<dbReference type="InterPro" id="IPR050282">
    <property type="entry name" value="Cycloisomerase_2"/>
</dbReference>
<name>A0ABY1PN05_9BACT</name>
<proteinExistence type="inferred from homology"/>
<dbReference type="Proteomes" id="UP001158067">
    <property type="component" value="Unassembled WGS sequence"/>
</dbReference>
<evidence type="ECO:0000256" key="3">
    <source>
        <dbReference type="SAM" id="MobiDB-lite"/>
    </source>
</evidence>
<keyword evidence="6" id="KW-1185">Reference proteome</keyword>
<feature type="signal peptide" evidence="4">
    <location>
        <begin position="1"/>
        <end position="23"/>
    </location>
</feature>
<keyword evidence="2" id="KW-0119">Carbohydrate metabolism</keyword>
<evidence type="ECO:0000313" key="6">
    <source>
        <dbReference type="Proteomes" id="UP001158067"/>
    </source>
</evidence>
<dbReference type="Gene3D" id="2.130.10.10">
    <property type="entry name" value="YVTN repeat-like/Quinoprotein amine dehydrogenase"/>
    <property type="match status" value="1"/>
</dbReference>
<gene>
    <name evidence="5" type="ORF">SAMN06265222_10115</name>
</gene>
<keyword evidence="2" id="KW-0313">Glucose metabolism</keyword>